<dbReference type="Proteomes" id="UP000823636">
    <property type="component" value="Unassembled WGS sequence"/>
</dbReference>
<name>A0A9D9E3Q5_9BACT</name>
<evidence type="ECO:0000313" key="4">
    <source>
        <dbReference type="EMBL" id="MBO8437818.1"/>
    </source>
</evidence>
<accession>A0A9D9E3Q5</accession>
<dbReference type="GO" id="GO:0046872">
    <property type="term" value="F:metal ion binding"/>
    <property type="evidence" value="ECO:0007669"/>
    <property type="project" value="UniProtKB-UniRule"/>
</dbReference>
<comment type="caution">
    <text evidence="4">The sequence shown here is derived from an EMBL/GenBank/DDBJ whole genome shotgun (WGS) entry which is preliminary data.</text>
</comment>
<evidence type="ECO:0000313" key="5">
    <source>
        <dbReference type="Proteomes" id="UP000823636"/>
    </source>
</evidence>
<dbReference type="InterPro" id="IPR010723">
    <property type="entry name" value="HemN_C"/>
</dbReference>
<dbReference type="InterPro" id="IPR058240">
    <property type="entry name" value="rSAM_sf"/>
</dbReference>
<organism evidence="4 5">
    <name type="scientific">Candidatus Caccoplasma merdipullorum</name>
    <dbReference type="NCBI Taxonomy" id="2840718"/>
    <lineage>
        <taxon>Bacteria</taxon>
        <taxon>Pseudomonadati</taxon>
        <taxon>Bacteroidota</taxon>
        <taxon>Bacteroidia</taxon>
        <taxon>Bacteroidales</taxon>
        <taxon>Bacteroidaceae</taxon>
        <taxon>Bacteroidaceae incertae sedis</taxon>
        <taxon>Candidatus Caccoplasma</taxon>
    </lineage>
</organism>
<keyword evidence="2" id="KW-0949">S-adenosyl-L-methionine</keyword>
<dbReference type="SMART" id="SM00729">
    <property type="entry name" value="Elp3"/>
    <property type="match status" value="1"/>
</dbReference>
<keyword evidence="2" id="KW-0963">Cytoplasm</keyword>
<gene>
    <name evidence="4" type="primary">hemW</name>
    <name evidence="4" type="ORF">IAC54_02825</name>
</gene>
<protein>
    <recommendedName>
        <fullName evidence="2">Heme chaperone HemW</fullName>
    </recommendedName>
</protein>
<dbReference type="InterPro" id="IPR023404">
    <property type="entry name" value="rSAM_horseshoe"/>
</dbReference>
<keyword evidence="2" id="KW-0411">Iron-sulfur</keyword>
<dbReference type="Pfam" id="PF04055">
    <property type="entry name" value="Radical_SAM"/>
    <property type="match status" value="1"/>
</dbReference>
<dbReference type="SFLD" id="SFLDF00562">
    <property type="entry name" value="HemN-like__clustered_with_heat"/>
    <property type="match status" value="1"/>
</dbReference>
<feature type="domain" description="Radical SAM core" evidence="3">
    <location>
        <begin position="1"/>
        <end position="231"/>
    </location>
</feature>
<dbReference type="CDD" id="cd01335">
    <property type="entry name" value="Radical_SAM"/>
    <property type="match status" value="1"/>
</dbReference>
<dbReference type="InterPro" id="IPR006638">
    <property type="entry name" value="Elp3/MiaA/NifB-like_rSAM"/>
</dbReference>
<comment type="function">
    <text evidence="2">Probably acts as a heme chaperone, transferring heme to an unknown acceptor. Binds one molecule of heme per monomer, possibly covalently. Binds 1 [4Fe-4S] cluster. The cluster is coordinated with 3 cysteines and an exchangeable S-adenosyl-L-methionine.</text>
</comment>
<reference evidence="4" key="1">
    <citation type="submission" date="2020-10" db="EMBL/GenBank/DDBJ databases">
        <authorList>
            <person name="Gilroy R."/>
        </authorList>
    </citation>
    <scope>NUCLEOTIDE SEQUENCE</scope>
    <source>
        <strain evidence="4">G3-4614</strain>
    </source>
</reference>
<evidence type="ECO:0000256" key="2">
    <source>
        <dbReference type="RuleBase" id="RU364116"/>
    </source>
</evidence>
<dbReference type="SFLD" id="SFLDG01065">
    <property type="entry name" value="anaerobic_coproporphyrinogen-I"/>
    <property type="match status" value="1"/>
</dbReference>
<dbReference type="GO" id="GO:0004109">
    <property type="term" value="F:coproporphyrinogen oxidase activity"/>
    <property type="evidence" value="ECO:0007669"/>
    <property type="project" value="InterPro"/>
</dbReference>
<keyword evidence="2" id="KW-0349">Heme</keyword>
<dbReference type="Gene3D" id="3.80.30.20">
    <property type="entry name" value="tm_1862 like domain"/>
    <property type="match status" value="1"/>
</dbReference>
<dbReference type="GO" id="GO:0005737">
    <property type="term" value="C:cytoplasm"/>
    <property type="evidence" value="ECO:0007669"/>
    <property type="project" value="UniProtKB-SubCell"/>
</dbReference>
<dbReference type="InterPro" id="IPR007197">
    <property type="entry name" value="rSAM"/>
</dbReference>
<dbReference type="GO" id="GO:0006779">
    <property type="term" value="P:porphyrin-containing compound biosynthetic process"/>
    <property type="evidence" value="ECO:0007669"/>
    <property type="project" value="InterPro"/>
</dbReference>
<evidence type="ECO:0000256" key="1">
    <source>
        <dbReference type="ARBA" id="ARBA00006100"/>
    </source>
</evidence>
<comment type="subcellular location">
    <subcellularLocation>
        <location evidence="2">Cytoplasm</location>
    </subcellularLocation>
</comment>
<reference evidence="4" key="2">
    <citation type="journal article" date="2021" name="PeerJ">
        <title>Extensive microbial diversity within the chicken gut microbiome revealed by metagenomics and culture.</title>
        <authorList>
            <person name="Gilroy R."/>
            <person name="Ravi A."/>
            <person name="Getino M."/>
            <person name="Pursley I."/>
            <person name="Horton D.L."/>
            <person name="Alikhan N.F."/>
            <person name="Baker D."/>
            <person name="Gharbi K."/>
            <person name="Hall N."/>
            <person name="Watson M."/>
            <person name="Adriaenssens E.M."/>
            <person name="Foster-Nyarko E."/>
            <person name="Jarju S."/>
            <person name="Secka A."/>
            <person name="Antonio M."/>
            <person name="Oren A."/>
            <person name="Chaudhuri R.R."/>
            <person name="La Ragione R."/>
            <person name="Hildebrand F."/>
            <person name="Pallen M.J."/>
        </authorList>
    </citation>
    <scope>NUCLEOTIDE SEQUENCE</scope>
    <source>
        <strain evidence="4">G3-4614</strain>
    </source>
</reference>
<sequence length="375" mass="42304">MPMLYIHVPFCESRCIYCDFYSTTCRSEEDRYISAAIREMQARAEELKGAPLRTVYTGGGTPSVLKPESLQRLFAAIEETFDISACSEITIEVNPDDITPAYIKELRKTPVTRISMGVQSLDDGILKFLRRRHDASGAEKAYTMLRQAGYNNISIDLIYSIPGQSMETWSATLDKALAMRPEHISAYDLSYEEGTPLTRLLEQGRVEACGEDDTIAMYALLNKKLEAAGYARYEISNFAREGYHSRHNSGYWRGEPYLGIGASAHSFDGGNVRRANVADLQTYIAEIESGRCAYQSETLTPGQQYDETIYIRLRTADGIDTEEIRRRFGDGCYRHMMKNARPYIERGVLVRDGTHLRLGESGIMLCDAVCRSLFL</sequence>
<keyword evidence="2" id="KW-0004">4Fe-4S</keyword>
<dbReference type="SUPFAM" id="SSF102114">
    <property type="entry name" value="Radical SAM enzymes"/>
    <property type="match status" value="1"/>
</dbReference>
<keyword evidence="2" id="KW-0479">Metal-binding</keyword>
<dbReference type="InterPro" id="IPR004559">
    <property type="entry name" value="HemW-like"/>
</dbReference>
<dbReference type="SFLD" id="SFLDG01082">
    <property type="entry name" value="B12-binding_domain_containing"/>
    <property type="match status" value="1"/>
</dbReference>
<dbReference type="SFLD" id="SFLDF00288">
    <property type="entry name" value="HemN-like__clustered_with_nucl"/>
    <property type="match status" value="1"/>
</dbReference>
<dbReference type="InterPro" id="IPR034505">
    <property type="entry name" value="Coproporphyrinogen-III_oxidase"/>
</dbReference>
<dbReference type="GO" id="GO:0051539">
    <property type="term" value="F:4 iron, 4 sulfur cluster binding"/>
    <property type="evidence" value="ECO:0007669"/>
    <property type="project" value="UniProtKB-UniRule"/>
</dbReference>
<dbReference type="PANTHER" id="PTHR13932:SF5">
    <property type="entry name" value="RADICAL S-ADENOSYL METHIONINE DOMAIN-CONTAINING PROTEIN 1, MITOCHONDRIAL"/>
    <property type="match status" value="1"/>
</dbReference>
<dbReference type="AlphaFoldDB" id="A0A9D9E3Q5"/>
<comment type="similarity">
    <text evidence="1">Belongs to the anaerobic coproporphyrinogen-III oxidase family. HemW subfamily.</text>
</comment>
<dbReference type="SFLD" id="SFLDS00029">
    <property type="entry name" value="Radical_SAM"/>
    <property type="match status" value="1"/>
</dbReference>
<dbReference type="NCBIfam" id="TIGR00539">
    <property type="entry name" value="hemN_rel"/>
    <property type="match status" value="1"/>
</dbReference>
<dbReference type="Pfam" id="PF06969">
    <property type="entry name" value="HemN_C"/>
    <property type="match status" value="1"/>
</dbReference>
<dbReference type="PANTHER" id="PTHR13932">
    <property type="entry name" value="COPROPORPHYRINIGEN III OXIDASE"/>
    <property type="match status" value="1"/>
</dbReference>
<keyword evidence="2" id="KW-0143">Chaperone</keyword>
<keyword evidence="2" id="KW-0408">Iron</keyword>
<evidence type="ECO:0000259" key="3">
    <source>
        <dbReference type="PROSITE" id="PS51918"/>
    </source>
</evidence>
<dbReference type="EMBL" id="JADIMW010000027">
    <property type="protein sequence ID" value="MBO8437818.1"/>
    <property type="molecule type" value="Genomic_DNA"/>
</dbReference>
<dbReference type="PROSITE" id="PS51918">
    <property type="entry name" value="RADICAL_SAM"/>
    <property type="match status" value="1"/>
</dbReference>
<proteinExistence type="inferred from homology"/>